<dbReference type="AlphaFoldDB" id="A0AAD5YZ76"/>
<comment type="caution">
    <text evidence="3">The sequence shown here is derived from an EMBL/GenBank/DDBJ whole genome shotgun (WGS) entry which is preliminary data.</text>
</comment>
<dbReference type="EMBL" id="JANIEX010000074">
    <property type="protein sequence ID" value="KAJ3574266.1"/>
    <property type="molecule type" value="Genomic_DNA"/>
</dbReference>
<proteinExistence type="predicted"/>
<dbReference type="Proteomes" id="UP001213000">
    <property type="component" value="Unassembled WGS sequence"/>
</dbReference>
<dbReference type="InterPro" id="IPR046496">
    <property type="entry name" value="DUF6589"/>
</dbReference>
<gene>
    <name evidence="3" type="ORF">NP233_g1885</name>
</gene>
<reference evidence="3" key="1">
    <citation type="submission" date="2022-07" db="EMBL/GenBank/DDBJ databases">
        <title>Genome Sequence of Leucocoprinus birnbaumii.</title>
        <authorList>
            <person name="Buettner E."/>
        </authorList>
    </citation>
    <scope>NUCLEOTIDE SEQUENCE</scope>
    <source>
        <strain evidence="3">VT141</strain>
    </source>
</reference>
<organism evidence="3 4">
    <name type="scientific">Leucocoprinus birnbaumii</name>
    <dbReference type="NCBI Taxonomy" id="56174"/>
    <lineage>
        <taxon>Eukaryota</taxon>
        <taxon>Fungi</taxon>
        <taxon>Dikarya</taxon>
        <taxon>Basidiomycota</taxon>
        <taxon>Agaricomycotina</taxon>
        <taxon>Agaricomycetes</taxon>
        <taxon>Agaricomycetidae</taxon>
        <taxon>Agaricales</taxon>
        <taxon>Agaricineae</taxon>
        <taxon>Agaricaceae</taxon>
        <taxon>Leucocoprinus</taxon>
    </lineage>
</organism>
<sequence>MTDSFIKQPCCSDNDRNDFDHIAAPSSPIRTTATPEFDTNTPRQYTTVSDVSLTPPLASDDPSILASSPIVGNVQQRREIRERKRIRSLQATNLLKKDVKAVDEKRRKQEDIEAIEYVLETMERQQVRFGDLLDFVFDPANYQGDLHWGQAFNRSGTLTRYLNWWTSSGYSKSVREEVAEWATSYVAGLVAGEARSINDIDVLKTSHTPITPDLALSFSLQNSYNTLCSALPTAVRILRTLCTSPRAETQHTERRKARTTNVLTHCLLTCLGEYSHANNLHKRLVGLYLYSTGAQRQLISVLSSLGITESYSNLVTWNTRRTRSVTLATDASKPSNEPAKTAEPFKEYTGTLRQLSQAMRAQVRKLAATGVYGIIYDNINMAFRNAEQILGRHDSQENGTCATAFPLFKARIKDLDAEVLQKAVQDARPLRLKDIILTDEESSHLHRNIVFTVLRIIIKHGGEKFKKFEKCLLEEQPCSEHKIEVHKTDLHPLPAMNIDESTIIGNAEVDAAIVDELKIKDIPLFWKRTRLVAGDQLSLARLRSMEMIRAGQEDEYRAFDFFALVNGLFHAKIADIHGLLETHFGKAESEGNPSNPGSLSFHNTRLHRLPITLSSPPPFRVCRDLVFVSLYARVLHCLLLVSGETSLDEYVEHFTSWDTLVSHAEAIVEKYINPGTVTDLQYHRQQAEQNASESGSPPMKEGDMVYEAALCFMRDALLSREFTDSVKAGDSGRILLCLKMWALSYRGSGRTKYAYEMLHVIHNLEVVYPEGLRLVLVYYIKARSWERLTQFSGIVLNNWLANPSGKPNSFVELDLVQEHLNYWIKVFYKAHGSNASWEWLEHIAPCTDVLRRLATNFHNILGADQGTKHAEPDLTKDIETLMVSLDEYDVYRLQPGRVFPDGASAIADVVGLGYQNLTESSRSPLAEYNSNFRKLQQRRKNPPVTQKMIDDMALRNGCGDPQVGIPNHSEASVQPGSEPVPGMTDPLNTDTEDDDGAMILGKSLDALNGDSEEVIPRVNLEDVAFDMDVVEVDIPDDISVDSDDEGI</sequence>
<feature type="domain" description="DUF6589" evidence="2">
    <location>
        <begin position="427"/>
        <end position="869"/>
    </location>
</feature>
<evidence type="ECO:0000256" key="1">
    <source>
        <dbReference type="SAM" id="MobiDB-lite"/>
    </source>
</evidence>
<dbReference type="Pfam" id="PF20231">
    <property type="entry name" value="DUF6589"/>
    <property type="match status" value="1"/>
</dbReference>
<evidence type="ECO:0000313" key="4">
    <source>
        <dbReference type="Proteomes" id="UP001213000"/>
    </source>
</evidence>
<evidence type="ECO:0000259" key="2">
    <source>
        <dbReference type="Pfam" id="PF20231"/>
    </source>
</evidence>
<feature type="region of interest" description="Disordered" evidence="1">
    <location>
        <begin position="966"/>
        <end position="990"/>
    </location>
</feature>
<keyword evidence="4" id="KW-1185">Reference proteome</keyword>
<evidence type="ECO:0000313" key="3">
    <source>
        <dbReference type="EMBL" id="KAJ3574266.1"/>
    </source>
</evidence>
<accession>A0AAD5YZ76</accession>
<name>A0AAD5YZ76_9AGAR</name>
<protein>
    <recommendedName>
        <fullName evidence="2">DUF6589 domain-containing protein</fullName>
    </recommendedName>
</protein>